<name>A0A1I7Z5K9_9BILA</name>
<sequence>MNTGTWGSIFWFSLLTSDLVFGVRIRFSYLAANYVGEFGAEKPISDLHDCTETAFAEKSVGYRIRIKGETMACSLLKSFTRFKASKGNQVRDYILTTNIDDGLCARDSARNVTGFLSKPCDPESGDCALLEKIADYCRFVGSDIANCVSPRKLQEAECPPGQERVDLKKGKLLCCPVGEKFAKEVNGKAFCCPGEREFKDVVNGKPVCCSPGENHQKGATLCCPSGKSYSKLGETESCCEDGEELSKSSDGETGCCPKGENFGKTKNGTTGCCPKEKEFKDVVDGKPICCLPGENHTSGTELCCPSGTQHSKYGEKEQCCENGKILTKQPIGNVYYCEDRDKAFNANWADLKFEPDLTSIKLLIMGQFNNPMLQSPGVTLLPSTVDEKSSPGYESNHQLYSD</sequence>
<evidence type="ECO:0000313" key="1">
    <source>
        <dbReference type="Proteomes" id="UP000095287"/>
    </source>
</evidence>
<dbReference type="AlphaFoldDB" id="A0A1I7Z5K9"/>
<reference evidence="2" key="1">
    <citation type="submission" date="2016-11" db="UniProtKB">
        <authorList>
            <consortium name="WormBaseParasite"/>
        </authorList>
    </citation>
    <scope>IDENTIFICATION</scope>
</reference>
<organism evidence="1 2">
    <name type="scientific">Steinernema glaseri</name>
    <dbReference type="NCBI Taxonomy" id="37863"/>
    <lineage>
        <taxon>Eukaryota</taxon>
        <taxon>Metazoa</taxon>
        <taxon>Ecdysozoa</taxon>
        <taxon>Nematoda</taxon>
        <taxon>Chromadorea</taxon>
        <taxon>Rhabditida</taxon>
        <taxon>Tylenchina</taxon>
        <taxon>Panagrolaimomorpha</taxon>
        <taxon>Strongyloidoidea</taxon>
        <taxon>Steinernematidae</taxon>
        <taxon>Steinernema</taxon>
    </lineage>
</organism>
<keyword evidence="1" id="KW-1185">Reference proteome</keyword>
<protein>
    <submittedName>
        <fullName evidence="2">EGF_CA domain-containing protein</fullName>
    </submittedName>
</protein>
<accession>A0A1I7Z5K9</accession>
<dbReference type="Proteomes" id="UP000095287">
    <property type="component" value="Unplaced"/>
</dbReference>
<proteinExistence type="predicted"/>
<dbReference type="WBParaSite" id="L893_g22993.t1">
    <property type="protein sequence ID" value="L893_g22993.t1"/>
    <property type="gene ID" value="L893_g22993"/>
</dbReference>
<evidence type="ECO:0000313" key="2">
    <source>
        <dbReference type="WBParaSite" id="L893_g22993.t1"/>
    </source>
</evidence>